<evidence type="ECO:0000313" key="6">
    <source>
        <dbReference type="Proteomes" id="UP001597145"/>
    </source>
</evidence>
<proteinExistence type="inferred from homology"/>
<comment type="caution">
    <text evidence="5">The sequence shown here is derived from an EMBL/GenBank/DDBJ whole genome shotgun (WGS) entry which is preliminary data.</text>
</comment>
<keyword evidence="6" id="KW-1185">Reference proteome</keyword>
<reference evidence="6" key="1">
    <citation type="journal article" date="2019" name="Int. J. Syst. Evol. Microbiol.">
        <title>The Global Catalogue of Microorganisms (GCM) 10K type strain sequencing project: providing services to taxonomists for standard genome sequencing and annotation.</title>
        <authorList>
            <consortium name="The Broad Institute Genomics Platform"/>
            <consortium name="The Broad Institute Genome Sequencing Center for Infectious Disease"/>
            <person name="Wu L."/>
            <person name="Ma J."/>
        </authorList>
    </citation>
    <scope>NUCLEOTIDE SEQUENCE [LARGE SCALE GENOMIC DNA]</scope>
    <source>
        <strain evidence="6">JCM 12165</strain>
    </source>
</reference>
<dbReference type="EMBL" id="JBHUCP010000011">
    <property type="protein sequence ID" value="MFD1531371.1"/>
    <property type="molecule type" value="Genomic_DNA"/>
</dbReference>
<dbReference type="Pfam" id="PF01575">
    <property type="entry name" value="MaoC_dehydratas"/>
    <property type="match status" value="1"/>
</dbReference>
<dbReference type="SUPFAM" id="SSF54637">
    <property type="entry name" value="Thioesterase/thiol ester dehydrase-isomerase"/>
    <property type="match status" value="2"/>
</dbReference>
<evidence type="ECO:0000256" key="1">
    <source>
        <dbReference type="ARBA" id="ARBA00005254"/>
    </source>
</evidence>
<gene>
    <name evidence="5" type="ORF">ACFSCY_18185</name>
</gene>
<protein>
    <submittedName>
        <fullName evidence="5">MaoC/PaaZ C-terminal domain-containing protein</fullName>
    </submittedName>
</protein>
<feature type="domain" description="MaoC-like" evidence="3">
    <location>
        <begin position="162"/>
        <end position="263"/>
    </location>
</feature>
<evidence type="ECO:0000259" key="3">
    <source>
        <dbReference type="Pfam" id="PF01575"/>
    </source>
</evidence>
<evidence type="ECO:0000313" key="5">
    <source>
        <dbReference type="EMBL" id="MFD1531371.1"/>
    </source>
</evidence>
<dbReference type="Gene3D" id="3.10.129.10">
    <property type="entry name" value="Hotdog Thioesterase"/>
    <property type="match status" value="1"/>
</dbReference>
<evidence type="ECO:0000256" key="2">
    <source>
        <dbReference type="SAM" id="MobiDB-lite"/>
    </source>
</evidence>
<dbReference type="RefSeq" id="WP_343983714.1">
    <property type="nucleotide sequence ID" value="NZ_BAAAJG010000016.1"/>
</dbReference>
<evidence type="ECO:0000259" key="4">
    <source>
        <dbReference type="Pfam" id="PF22622"/>
    </source>
</evidence>
<dbReference type="PANTHER" id="PTHR13078">
    <property type="entry name" value="PEROXISOMAL MULTIFUNCTIONAL ENZYME TYPE 2-RELATED"/>
    <property type="match status" value="1"/>
</dbReference>
<name>A0ABW4FP27_9PSEU</name>
<accession>A0ABW4FP27</accession>
<dbReference type="CDD" id="cd03448">
    <property type="entry name" value="HDE_HSD"/>
    <property type="match status" value="1"/>
</dbReference>
<dbReference type="InterPro" id="IPR029069">
    <property type="entry name" value="HotDog_dom_sf"/>
</dbReference>
<feature type="region of interest" description="Disordered" evidence="2">
    <location>
        <begin position="147"/>
        <end position="170"/>
    </location>
</feature>
<organism evidence="5 6">
    <name type="scientific">Pseudonocardia aurantiaca</name>
    <dbReference type="NCBI Taxonomy" id="75290"/>
    <lineage>
        <taxon>Bacteria</taxon>
        <taxon>Bacillati</taxon>
        <taxon>Actinomycetota</taxon>
        <taxon>Actinomycetes</taxon>
        <taxon>Pseudonocardiales</taxon>
        <taxon>Pseudonocardiaceae</taxon>
        <taxon>Pseudonocardia</taxon>
    </lineage>
</organism>
<sequence length="285" mass="30047">MPIDPSVVGREGEPRTRTWNSTDALLYAVGVGAGLGEPTQELAFTTENSHGVEQRVLPTFGVLLSQAPPPPVGTFDPALLVHAEQEITLHRPVPVAGTVTATARVAGVYDKGRGALVVIESTAVLAEGPDAGEPLATNRSAVFIRGEGGFGGDRGPRDQWAAPDRSPDRSVRYETRPEQALLYRLSGDRNPLHSDPVFAARAGFGKPILHGLCTYGVAGRALLHEAAGGDPSRLTGMYGRFSATVVPGQALTVDIWDAPDGAVRFRTRTDDGTVVIDRGRATVGV</sequence>
<dbReference type="InterPro" id="IPR002539">
    <property type="entry name" value="MaoC-like_dom"/>
</dbReference>
<dbReference type="Pfam" id="PF22622">
    <property type="entry name" value="MFE-2_hydrat-2_N"/>
    <property type="match status" value="1"/>
</dbReference>
<feature type="domain" description="Peroxisomal multifunctional enzyme type 2-like N-terminal" evidence="4">
    <location>
        <begin position="19"/>
        <end position="146"/>
    </location>
</feature>
<dbReference type="InterPro" id="IPR054357">
    <property type="entry name" value="MFE-2_N"/>
</dbReference>
<dbReference type="Proteomes" id="UP001597145">
    <property type="component" value="Unassembled WGS sequence"/>
</dbReference>
<dbReference type="PANTHER" id="PTHR13078:SF56">
    <property type="entry name" value="PEROXISOMAL MULTIFUNCTIONAL ENZYME TYPE 2"/>
    <property type="match status" value="1"/>
</dbReference>
<comment type="similarity">
    <text evidence="1">Belongs to the enoyl-CoA hydratase/isomerase family.</text>
</comment>